<dbReference type="Pfam" id="PF00534">
    <property type="entry name" value="Glycos_transf_1"/>
    <property type="match status" value="1"/>
</dbReference>
<sequence length="379" mass="42460">MHIAFLTPEFPDSNLSRSGGLGTSIKNLARGLVAQGVTVTVFVVGQQEDSNFKSEDIHIISVATKNHMAFKWYLERKRYQKIIQKHIDKEGIDLIEAPDWTGISAFMKFTVPLIIRLHGSDGYFCHLDSRKQKRKHQFLEKRALKGADAIVSVSKFTADLTKQIFGLNKTIATIPNGINTDDFKPLDIAINQGQLLYFGTLIRKKGVLELAEIFNRVVERVPHCTLLLIGKDANDVFENTSTVSLFMALLSEEAKQRMIHLDEVPYAEIKAHIASSQVVVLPSFAEAFPMTWLETLAMEKALVSSNIGWAKELMVDGVTGFTVDPKDHELYAENIIGLLNDSDKCVEFGKAGREHVINHFSTSIIVKKNMALYNTIIKK</sequence>
<feature type="domain" description="Glycosyl transferase family 1" evidence="1">
    <location>
        <begin position="182"/>
        <end position="354"/>
    </location>
</feature>
<evidence type="ECO:0000259" key="2">
    <source>
        <dbReference type="Pfam" id="PF13439"/>
    </source>
</evidence>
<dbReference type="Proteomes" id="UP000289792">
    <property type="component" value="Unassembled WGS sequence"/>
</dbReference>
<evidence type="ECO:0000313" key="4">
    <source>
        <dbReference type="Proteomes" id="UP000289792"/>
    </source>
</evidence>
<dbReference type="InterPro" id="IPR001296">
    <property type="entry name" value="Glyco_trans_1"/>
</dbReference>
<feature type="domain" description="Glycosyltransferase subfamily 4-like N-terminal" evidence="2">
    <location>
        <begin position="19"/>
        <end position="181"/>
    </location>
</feature>
<dbReference type="OrthoDB" id="502646at2"/>
<dbReference type="EMBL" id="SDDZ01000014">
    <property type="protein sequence ID" value="RXJ45409.1"/>
    <property type="molecule type" value="Genomic_DNA"/>
</dbReference>
<dbReference type="GO" id="GO:0016757">
    <property type="term" value="F:glycosyltransferase activity"/>
    <property type="evidence" value="ECO:0007669"/>
    <property type="project" value="InterPro"/>
</dbReference>
<keyword evidence="3" id="KW-0808">Transferase</keyword>
<reference evidence="3 4" key="1">
    <citation type="submission" date="2019-01" db="EMBL/GenBank/DDBJ databases">
        <title>Genome sequence of the Antarctic species Gelidibacter gilvus ACAM 158(T).</title>
        <authorList>
            <person name="Bowman J.P."/>
        </authorList>
    </citation>
    <scope>NUCLEOTIDE SEQUENCE [LARGE SCALE GENOMIC DNA]</scope>
    <source>
        <strain evidence="3 4">IC158</strain>
    </source>
</reference>
<dbReference type="PANTHER" id="PTHR12526">
    <property type="entry name" value="GLYCOSYLTRANSFERASE"/>
    <property type="match status" value="1"/>
</dbReference>
<dbReference type="SUPFAM" id="SSF53756">
    <property type="entry name" value="UDP-Glycosyltransferase/glycogen phosphorylase"/>
    <property type="match status" value="1"/>
</dbReference>
<dbReference type="InterPro" id="IPR028098">
    <property type="entry name" value="Glyco_trans_4-like_N"/>
</dbReference>
<protein>
    <submittedName>
        <fullName evidence="3">Glycosyltransferase family 1 protein</fullName>
    </submittedName>
</protein>
<comment type="caution">
    <text evidence="3">The sequence shown here is derived from an EMBL/GenBank/DDBJ whole genome shotgun (WGS) entry which is preliminary data.</text>
</comment>
<name>A0A4Q0XFF2_9FLAO</name>
<evidence type="ECO:0000313" key="3">
    <source>
        <dbReference type="EMBL" id="RXJ45409.1"/>
    </source>
</evidence>
<dbReference type="Pfam" id="PF13439">
    <property type="entry name" value="Glyco_transf_4"/>
    <property type="match status" value="1"/>
</dbReference>
<accession>A0A4Q0XFF2</accession>
<dbReference type="Gene3D" id="3.40.50.2000">
    <property type="entry name" value="Glycogen Phosphorylase B"/>
    <property type="match status" value="2"/>
</dbReference>
<gene>
    <name evidence="3" type="ORF">ESZ48_16460</name>
</gene>
<keyword evidence="4" id="KW-1185">Reference proteome</keyword>
<organism evidence="3 4">
    <name type="scientific">Gelidibacter gilvus</name>
    <dbReference type="NCBI Taxonomy" id="59602"/>
    <lineage>
        <taxon>Bacteria</taxon>
        <taxon>Pseudomonadati</taxon>
        <taxon>Bacteroidota</taxon>
        <taxon>Flavobacteriia</taxon>
        <taxon>Flavobacteriales</taxon>
        <taxon>Flavobacteriaceae</taxon>
        <taxon>Gelidibacter</taxon>
    </lineage>
</organism>
<dbReference type="CDD" id="cd03801">
    <property type="entry name" value="GT4_PimA-like"/>
    <property type="match status" value="1"/>
</dbReference>
<evidence type="ECO:0000259" key="1">
    <source>
        <dbReference type="Pfam" id="PF00534"/>
    </source>
</evidence>
<dbReference type="RefSeq" id="WP_129018597.1">
    <property type="nucleotide sequence ID" value="NZ_SDDZ01000014.1"/>
</dbReference>
<dbReference type="AlphaFoldDB" id="A0A4Q0XFF2"/>
<proteinExistence type="predicted"/>